<sequence length="188" mass="21647">MGNASHLMFINMEARLAEYRATKAKAKQSEQSPLQLFKLFVLKFFKPKKTQQDEQIKENILNEKDVIITHRKNFSQSTIAKEETNSDPIDGTAISQLKQNRTTLDWIILASKFLLWLVLWALFIELQFGAVFFTISLIIFIYFNTRTGPKDNKLSAYSVFNKECERIHGTLTAEQLQRNIFSVPGLPG</sequence>
<dbReference type="PANTHER" id="PTHR13527:SF0">
    <property type="entry name" value="SAYSVFN DOMAIN-CONTAINING PROTEIN 1"/>
    <property type="match status" value="1"/>
</dbReference>
<evidence type="ECO:0000256" key="1">
    <source>
        <dbReference type="SAM" id="Phobius"/>
    </source>
</evidence>
<keyword evidence="1" id="KW-0472">Membrane</keyword>
<dbReference type="InterPro" id="IPR019387">
    <property type="entry name" value="SAYSvFN_dom"/>
</dbReference>
<dbReference type="PANTHER" id="PTHR13527">
    <property type="entry name" value="SAYSVFN DOMAIN-CONTAINING PROTEIN 1"/>
    <property type="match status" value="1"/>
</dbReference>
<dbReference type="OMA" id="LTILMWI"/>
<dbReference type="OrthoDB" id="71310at2759"/>
<proteinExistence type="predicted"/>
<keyword evidence="1" id="KW-1133">Transmembrane helix</keyword>
<keyword evidence="1" id="KW-0812">Transmembrane</keyword>
<evidence type="ECO:0000313" key="3">
    <source>
        <dbReference type="Proteomes" id="UP001165740"/>
    </source>
</evidence>
<dbReference type="KEGG" id="bgt:106057251"/>
<feature type="transmembrane region" description="Helical" evidence="1">
    <location>
        <begin position="128"/>
        <end position="145"/>
    </location>
</feature>
<evidence type="ECO:0000259" key="2">
    <source>
        <dbReference type="Pfam" id="PF10260"/>
    </source>
</evidence>
<dbReference type="InterPro" id="IPR039159">
    <property type="entry name" value="SAYSD1"/>
</dbReference>
<dbReference type="Proteomes" id="UP001165740">
    <property type="component" value="Chromosome 3"/>
</dbReference>
<protein>
    <submittedName>
        <fullName evidence="4">SAYSvFN domain-containing protein 1-like</fullName>
    </submittedName>
</protein>
<keyword evidence="3" id="KW-1185">Reference proteome</keyword>
<gene>
    <name evidence="4" type="primary">LOC106057251</name>
</gene>
<reference evidence="4" key="1">
    <citation type="submission" date="2025-08" db="UniProtKB">
        <authorList>
            <consortium name="RefSeq"/>
        </authorList>
    </citation>
    <scope>IDENTIFICATION</scope>
</reference>
<organism evidence="3 4">
    <name type="scientific">Biomphalaria glabrata</name>
    <name type="common">Bloodfluke planorb</name>
    <name type="synonym">Freshwater snail</name>
    <dbReference type="NCBI Taxonomy" id="6526"/>
    <lineage>
        <taxon>Eukaryota</taxon>
        <taxon>Metazoa</taxon>
        <taxon>Spiralia</taxon>
        <taxon>Lophotrochozoa</taxon>
        <taxon>Mollusca</taxon>
        <taxon>Gastropoda</taxon>
        <taxon>Heterobranchia</taxon>
        <taxon>Euthyneura</taxon>
        <taxon>Panpulmonata</taxon>
        <taxon>Hygrophila</taxon>
        <taxon>Lymnaeoidea</taxon>
        <taxon>Planorbidae</taxon>
        <taxon>Biomphalaria</taxon>
    </lineage>
</organism>
<dbReference type="GeneID" id="106057251"/>
<dbReference type="RefSeq" id="XP_013069819.2">
    <property type="nucleotide sequence ID" value="XM_013214365.2"/>
</dbReference>
<feature type="domain" description="SAYSvFN" evidence="2">
    <location>
        <begin position="112"/>
        <end position="180"/>
    </location>
</feature>
<accession>A0A9U8E356</accession>
<dbReference type="AlphaFoldDB" id="A0A9U8E356"/>
<name>A0A9U8E356_BIOGL</name>
<evidence type="ECO:0000313" key="4">
    <source>
        <dbReference type="RefSeq" id="XP_013069819.2"/>
    </source>
</evidence>
<dbReference type="Pfam" id="PF10260">
    <property type="entry name" value="SAYSvFN"/>
    <property type="match status" value="1"/>
</dbReference>